<dbReference type="GO" id="GO:0000160">
    <property type="term" value="P:phosphorelay signal transduction system"/>
    <property type="evidence" value="ECO:0007669"/>
    <property type="project" value="InterPro"/>
</dbReference>
<dbReference type="AlphaFoldDB" id="A0A5R9GR89"/>
<dbReference type="NCBIfam" id="TIGR00254">
    <property type="entry name" value="GGDEF"/>
    <property type="match status" value="1"/>
</dbReference>
<dbReference type="FunFam" id="3.30.70.270:FF:000001">
    <property type="entry name" value="Diguanylate cyclase domain protein"/>
    <property type="match status" value="1"/>
</dbReference>
<dbReference type="NCBIfam" id="TIGR00229">
    <property type="entry name" value="sensory_box"/>
    <property type="match status" value="1"/>
</dbReference>
<dbReference type="InterPro" id="IPR001789">
    <property type="entry name" value="Sig_transdc_resp-reg_receiver"/>
</dbReference>
<feature type="domain" description="Response regulatory" evidence="3">
    <location>
        <begin position="16"/>
        <end position="129"/>
    </location>
</feature>
<dbReference type="SMART" id="SM00052">
    <property type="entry name" value="EAL"/>
    <property type="match status" value="1"/>
</dbReference>
<dbReference type="SMART" id="SM00086">
    <property type="entry name" value="PAC"/>
    <property type="match status" value="1"/>
</dbReference>
<keyword evidence="9" id="KW-1185">Reference proteome</keyword>
<sequence length="726" mass="81518">MLISTLQGEAAVTRSKILIVEDQQSIRETYAELLEQEGFVVCQAEGYDDAVLQVDGSIDLALLDIQLVGRSGLEILVYIRERYPDCPVIMMSGYADKENTLKALRQGAVEYLEKPVDPDELVYSVGHWLDFRAMKQENLRLQDFQAIHQRLQENEAQIRQANERLNFLLTSTAAVIYAATVDDDYGTTFISENIRRMCGYEADRFMADPGFRMACVHPDDVARVREACKRALVRSGGRFEYRFRHRDGHYLWVGDEVRVEADIHGQPELMGFMVDISERKQGEEKIRQMAYTDLLTGLPNRSLYYDRLQQAIAQCRRSRTMMAVLFMDLDYFKPVNDELGHEWGDEALIEVGRRLQHCIRETDTVARIGGDEFSIILGEIGSEQAAAHVADKIIAAIQEPMILKESRYVLGISIGICIQQGDYSDVESFMRLADDAMYRAKEGGRNRYCICHYPDAVQATLLHEDITLEKALRQALLNDQLLLYYQPKVDLKSGVMIGTHALLRWDRGDGELLLPAQFLPQAGKAGLIVPIGQWVLRTACRQSRAWQQAGLPIVPVSVNVTAEQLRQADFYAQVKAVLAESGLSADMLELEISEKDLMQQEAGGLHALQELSVLGVKITMDHFGSGLFSLQSLKALPLHELKIDRQLVSQIGEGGEQIARAIIAMGHILNHQVVAEGVETDDQLCFLRDHDSDGMLGYLSSPPLPGEAIAEYLQHNMPMLNAGKEG</sequence>
<dbReference type="PROSITE" id="PS50887">
    <property type="entry name" value="GGDEF"/>
    <property type="match status" value="1"/>
</dbReference>
<evidence type="ECO:0000259" key="5">
    <source>
        <dbReference type="PROSITE" id="PS50113"/>
    </source>
</evidence>
<feature type="domain" description="PAC" evidence="5">
    <location>
        <begin position="237"/>
        <end position="288"/>
    </location>
</feature>
<feature type="domain" description="PAS" evidence="4">
    <location>
        <begin position="161"/>
        <end position="235"/>
    </location>
</feature>
<feature type="modified residue" description="4-aspartylphosphate" evidence="1">
    <location>
        <position position="64"/>
    </location>
</feature>
<name>A0A5R9GR89_9PROT</name>
<reference evidence="8 9" key="1">
    <citation type="journal article" date="2019" name="Appl. Environ. Microbiol.">
        <title>Environmental Evidence and Genomic Insight of Iron-oxidizing Bacteria Preference Towards More Corrosion Resistant Stainless Steel at Higher Salinities.</title>
        <authorList>
            <person name="Garrison C.E."/>
            <person name="Price K.A."/>
            <person name="Field E.K."/>
        </authorList>
    </citation>
    <scope>NUCLEOTIDE SEQUENCE [LARGE SCALE GENOMIC DNA]</scope>
    <source>
        <strain evidence="8 9">P3</strain>
    </source>
</reference>
<evidence type="ECO:0000259" key="6">
    <source>
        <dbReference type="PROSITE" id="PS50883"/>
    </source>
</evidence>
<dbReference type="InterPro" id="IPR011006">
    <property type="entry name" value="CheY-like_superfamily"/>
</dbReference>
<dbReference type="InterPro" id="IPR000160">
    <property type="entry name" value="GGDEF_dom"/>
</dbReference>
<feature type="domain" description="EAL" evidence="6">
    <location>
        <begin position="465"/>
        <end position="717"/>
    </location>
</feature>
<dbReference type="SUPFAM" id="SSF55785">
    <property type="entry name" value="PYP-like sensor domain (PAS domain)"/>
    <property type="match status" value="1"/>
</dbReference>
<dbReference type="Pfam" id="PF00990">
    <property type="entry name" value="GGDEF"/>
    <property type="match status" value="1"/>
</dbReference>
<evidence type="ECO:0000259" key="4">
    <source>
        <dbReference type="PROSITE" id="PS50112"/>
    </source>
</evidence>
<dbReference type="PROSITE" id="PS50112">
    <property type="entry name" value="PAS"/>
    <property type="match status" value="1"/>
</dbReference>
<keyword evidence="1" id="KW-0597">Phosphoprotein</keyword>
<accession>A0A5R9GR89</accession>
<dbReference type="Pfam" id="PF08447">
    <property type="entry name" value="PAS_3"/>
    <property type="match status" value="1"/>
</dbReference>
<organism evidence="8 9">
    <name type="scientific">Mariprofundus erugo</name>
    <dbReference type="NCBI Taxonomy" id="2528639"/>
    <lineage>
        <taxon>Bacteria</taxon>
        <taxon>Pseudomonadati</taxon>
        <taxon>Pseudomonadota</taxon>
        <taxon>Candidatius Mariprofundia</taxon>
        <taxon>Mariprofundales</taxon>
        <taxon>Mariprofundaceae</taxon>
        <taxon>Mariprofundus</taxon>
    </lineage>
</organism>
<evidence type="ECO:0000313" key="8">
    <source>
        <dbReference type="EMBL" id="TLS68118.1"/>
    </source>
</evidence>
<dbReference type="InterPro" id="IPR000014">
    <property type="entry name" value="PAS"/>
</dbReference>
<evidence type="ECO:0000256" key="1">
    <source>
        <dbReference type="PROSITE-ProRule" id="PRU00169"/>
    </source>
</evidence>
<evidence type="ECO:0000259" key="7">
    <source>
        <dbReference type="PROSITE" id="PS50887"/>
    </source>
</evidence>
<evidence type="ECO:0000256" key="2">
    <source>
        <dbReference type="SAM" id="Coils"/>
    </source>
</evidence>
<dbReference type="Gene3D" id="3.30.70.270">
    <property type="match status" value="1"/>
</dbReference>
<keyword evidence="2" id="KW-0175">Coiled coil</keyword>
<evidence type="ECO:0000259" key="3">
    <source>
        <dbReference type="PROSITE" id="PS50110"/>
    </source>
</evidence>
<dbReference type="CDD" id="cd00130">
    <property type="entry name" value="PAS"/>
    <property type="match status" value="1"/>
</dbReference>
<gene>
    <name evidence="8" type="ORF">FEF65_03735</name>
</gene>
<dbReference type="PROSITE" id="PS50110">
    <property type="entry name" value="RESPONSE_REGULATORY"/>
    <property type="match status" value="1"/>
</dbReference>
<evidence type="ECO:0000313" key="9">
    <source>
        <dbReference type="Proteomes" id="UP000306585"/>
    </source>
</evidence>
<dbReference type="InterPro" id="IPR001633">
    <property type="entry name" value="EAL_dom"/>
</dbReference>
<dbReference type="PANTHER" id="PTHR44757">
    <property type="entry name" value="DIGUANYLATE CYCLASE DGCP"/>
    <property type="match status" value="1"/>
</dbReference>
<comment type="caution">
    <text evidence="8">The sequence shown here is derived from an EMBL/GenBank/DDBJ whole genome shotgun (WGS) entry which is preliminary data.</text>
</comment>
<dbReference type="Proteomes" id="UP000306585">
    <property type="component" value="Unassembled WGS sequence"/>
</dbReference>
<dbReference type="SUPFAM" id="SSF52172">
    <property type="entry name" value="CheY-like"/>
    <property type="match status" value="1"/>
</dbReference>
<dbReference type="PROSITE" id="PS50113">
    <property type="entry name" value="PAC"/>
    <property type="match status" value="1"/>
</dbReference>
<dbReference type="PROSITE" id="PS50883">
    <property type="entry name" value="EAL"/>
    <property type="match status" value="1"/>
</dbReference>
<dbReference type="InterPro" id="IPR001610">
    <property type="entry name" value="PAC"/>
</dbReference>
<dbReference type="InterPro" id="IPR043128">
    <property type="entry name" value="Rev_trsase/Diguanyl_cyclase"/>
</dbReference>
<dbReference type="Gene3D" id="3.30.450.20">
    <property type="entry name" value="PAS domain"/>
    <property type="match status" value="1"/>
</dbReference>
<dbReference type="Pfam" id="PF00072">
    <property type="entry name" value="Response_reg"/>
    <property type="match status" value="1"/>
</dbReference>
<dbReference type="PANTHER" id="PTHR44757:SF2">
    <property type="entry name" value="BIOFILM ARCHITECTURE MAINTENANCE PROTEIN MBAA"/>
    <property type="match status" value="1"/>
</dbReference>
<dbReference type="Gene3D" id="3.40.50.2300">
    <property type="match status" value="1"/>
</dbReference>
<dbReference type="InterPro" id="IPR013655">
    <property type="entry name" value="PAS_fold_3"/>
</dbReference>
<dbReference type="GO" id="GO:0003824">
    <property type="term" value="F:catalytic activity"/>
    <property type="evidence" value="ECO:0007669"/>
    <property type="project" value="UniProtKB-ARBA"/>
</dbReference>
<proteinExistence type="predicted"/>
<dbReference type="SUPFAM" id="SSF55073">
    <property type="entry name" value="Nucleotide cyclase"/>
    <property type="match status" value="1"/>
</dbReference>
<dbReference type="Pfam" id="PF00563">
    <property type="entry name" value="EAL"/>
    <property type="match status" value="1"/>
</dbReference>
<dbReference type="SUPFAM" id="SSF141868">
    <property type="entry name" value="EAL domain-like"/>
    <property type="match status" value="1"/>
</dbReference>
<dbReference type="InterPro" id="IPR052155">
    <property type="entry name" value="Biofilm_reg_signaling"/>
</dbReference>
<feature type="coiled-coil region" evidence="2">
    <location>
        <begin position="134"/>
        <end position="171"/>
    </location>
</feature>
<dbReference type="CDD" id="cd01949">
    <property type="entry name" value="GGDEF"/>
    <property type="match status" value="1"/>
</dbReference>
<dbReference type="CDD" id="cd01948">
    <property type="entry name" value="EAL"/>
    <property type="match status" value="1"/>
</dbReference>
<dbReference type="SMART" id="SM00267">
    <property type="entry name" value="GGDEF"/>
    <property type="match status" value="1"/>
</dbReference>
<dbReference type="EMBL" id="VBRY01000003">
    <property type="protein sequence ID" value="TLS68118.1"/>
    <property type="molecule type" value="Genomic_DNA"/>
</dbReference>
<dbReference type="InterPro" id="IPR035919">
    <property type="entry name" value="EAL_sf"/>
</dbReference>
<dbReference type="SMART" id="SM00448">
    <property type="entry name" value="REC"/>
    <property type="match status" value="1"/>
</dbReference>
<dbReference type="Gene3D" id="3.20.20.450">
    <property type="entry name" value="EAL domain"/>
    <property type="match status" value="1"/>
</dbReference>
<feature type="domain" description="GGDEF" evidence="7">
    <location>
        <begin position="320"/>
        <end position="453"/>
    </location>
</feature>
<dbReference type="InterPro" id="IPR000700">
    <property type="entry name" value="PAS-assoc_C"/>
</dbReference>
<dbReference type="InterPro" id="IPR029787">
    <property type="entry name" value="Nucleotide_cyclase"/>
</dbReference>
<dbReference type="InterPro" id="IPR035965">
    <property type="entry name" value="PAS-like_dom_sf"/>
</dbReference>
<protein>
    <submittedName>
        <fullName evidence="8">EAL domain-containing protein</fullName>
    </submittedName>
</protein>